<dbReference type="Proteomes" id="UP000324800">
    <property type="component" value="Unassembled WGS sequence"/>
</dbReference>
<dbReference type="InterPro" id="IPR011050">
    <property type="entry name" value="Pectin_lyase_fold/virulence"/>
</dbReference>
<organism evidence="1 2">
    <name type="scientific">Streblomastix strix</name>
    <dbReference type="NCBI Taxonomy" id="222440"/>
    <lineage>
        <taxon>Eukaryota</taxon>
        <taxon>Metamonada</taxon>
        <taxon>Preaxostyla</taxon>
        <taxon>Oxymonadida</taxon>
        <taxon>Streblomastigidae</taxon>
        <taxon>Streblomastix</taxon>
    </lineage>
</organism>
<feature type="non-terminal residue" evidence="1">
    <location>
        <position position="418"/>
    </location>
</feature>
<accession>A0A5J4THS4</accession>
<reference evidence="1 2" key="1">
    <citation type="submission" date="2019-03" db="EMBL/GenBank/DDBJ databases">
        <title>Single cell metagenomics reveals metabolic interactions within the superorganism composed of flagellate Streblomastix strix and complex community of Bacteroidetes bacteria on its surface.</title>
        <authorList>
            <person name="Treitli S.C."/>
            <person name="Kolisko M."/>
            <person name="Husnik F."/>
            <person name="Keeling P."/>
            <person name="Hampl V."/>
        </authorList>
    </citation>
    <scope>NUCLEOTIDE SEQUENCE [LARGE SCALE GENOMIC DNA]</scope>
    <source>
        <strain evidence="1">ST1C</strain>
    </source>
</reference>
<name>A0A5J4THS4_9EUKA</name>
<evidence type="ECO:0000313" key="1">
    <source>
        <dbReference type="EMBL" id="KAA6357121.1"/>
    </source>
</evidence>
<dbReference type="EMBL" id="SNRW01031887">
    <property type="protein sequence ID" value="KAA6357121.1"/>
    <property type="molecule type" value="Genomic_DNA"/>
</dbReference>
<evidence type="ECO:0008006" key="3">
    <source>
        <dbReference type="Google" id="ProtNLM"/>
    </source>
</evidence>
<evidence type="ECO:0000313" key="2">
    <source>
        <dbReference type="Proteomes" id="UP000324800"/>
    </source>
</evidence>
<comment type="caution">
    <text evidence="1">The sequence shown here is derived from an EMBL/GenBank/DDBJ whole genome shotgun (WGS) entry which is preliminary data.</text>
</comment>
<sequence>GMRILGNTANNGGQSLYVAITKLAEWCRTGTAGEYVKGNYIDFTSNLNELQGVRMDYSTFNDPNVEIAQQQQPLQYYWSLPKEDIWHIQTGQVQLIKGEDQYWCGNIDEPCESIEYALKRISIRKGQSETTPISEKMIGITEGGLQLSNPFSFSESSSYTNVIKIMKQLYGTTSAMTEQAEIKIIKGSSESTVEGGHKGWISAAQELQLRIYGIKIITDQFKLTIPIIYIQDTDSILELDTVTFSGIQLSHATEAKGIVHINVDNSQFIAQSCIFQNIDIDSQGGNAIRIVNEGSSSITGTIKGCQFNNIKSIGDSNGQGGSAIYMENKHGSKLIIDDNCEFYKCNIDKGNGGAIYIDIDFTSEFEFKIKDALIQDCEAKADPDKSYPTGYGGGMFLTGSGDYDPSTLRLDLKGMRIL</sequence>
<feature type="non-terminal residue" evidence="1">
    <location>
        <position position="1"/>
    </location>
</feature>
<gene>
    <name evidence="1" type="ORF">EZS28_047352</name>
</gene>
<dbReference type="AlphaFoldDB" id="A0A5J4THS4"/>
<proteinExistence type="predicted"/>
<protein>
    <recommendedName>
        <fullName evidence="3">Right handed beta helix domain-containing protein</fullName>
    </recommendedName>
</protein>
<dbReference type="SUPFAM" id="SSF51126">
    <property type="entry name" value="Pectin lyase-like"/>
    <property type="match status" value="1"/>
</dbReference>